<evidence type="ECO:0000256" key="1">
    <source>
        <dbReference type="SAM" id="MobiDB-lite"/>
    </source>
</evidence>
<sequence>MRSRLTDPSRSSQPWATLILPAAPHLRWAVLTRERARSLPDLSGGMSGTPPEVSHREGILLDGTMNRKFSPPTEPARPFDVRARSALPGPEEKLKAEGRKSRAKGTTNYNSLSSLWDSAGSVPVAV</sequence>
<proteinExistence type="predicted"/>
<evidence type="ECO:0000313" key="2">
    <source>
        <dbReference type="EMBL" id="CAB1421928.1"/>
    </source>
</evidence>
<feature type="compositionally biased region" description="Polar residues" evidence="1">
    <location>
        <begin position="104"/>
        <end position="116"/>
    </location>
</feature>
<dbReference type="Proteomes" id="UP001153269">
    <property type="component" value="Unassembled WGS sequence"/>
</dbReference>
<gene>
    <name evidence="2" type="ORF">PLEPLA_LOCUS9817</name>
</gene>
<evidence type="ECO:0000313" key="3">
    <source>
        <dbReference type="Proteomes" id="UP001153269"/>
    </source>
</evidence>
<dbReference type="AlphaFoldDB" id="A0A9N7TZX8"/>
<feature type="region of interest" description="Disordered" evidence="1">
    <location>
        <begin position="39"/>
        <end position="126"/>
    </location>
</feature>
<organism evidence="2 3">
    <name type="scientific">Pleuronectes platessa</name>
    <name type="common">European plaice</name>
    <dbReference type="NCBI Taxonomy" id="8262"/>
    <lineage>
        <taxon>Eukaryota</taxon>
        <taxon>Metazoa</taxon>
        <taxon>Chordata</taxon>
        <taxon>Craniata</taxon>
        <taxon>Vertebrata</taxon>
        <taxon>Euteleostomi</taxon>
        <taxon>Actinopterygii</taxon>
        <taxon>Neopterygii</taxon>
        <taxon>Teleostei</taxon>
        <taxon>Neoteleostei</taxon>
        <taxon>Acanthomorphata</taxon>
        <taxon>Carangaria</taxon>
        <taxon>Pleuronectiformes</taxon>
        <taxon>Pleuronectoidei</taxon>
        <taxon>Pleuronectidae</taxon>
        <taxon>Pleuronectes</taxon>
    </lineage>
</organism>
<feature type="compositionally biased region" description="Basic and acidic residues" evidence="1">
    <location>
        <begin position="90"/>
        <end position="100"/>
    </location>
</feature>
<reference evidence="2" key="1">
    <citation type="submission" date="2020-03" db="EMBL/GenBank/DDBJ databases">
        <authorList>
            <person name="Weist P."/>
        </authorList>
    </citation>
    <scope>NUCLEOTIDE SEQUENCE</scope>
</reference>
<accession>A0A9N7TZX8</accession>
<name>A0A9N7TZX8_PLEPL</name>
<protein>
    <submittedName>
        <fullName evidence="2">Uncharacterized protein</fullName>
    </submittedName>
</protein>
<comment type="caution">
    <text evidence="2">The sequence shown here is derived from an EMBL/GenBank/DDBJ whole genome shotgun (WGS) entry which is preliminary data.</text>
</comment>
<dbReference type="EMBL" id="CADEAL010000555">
    <property type="protein sequence ID" value="CAB1421928.1"/>
    <property type="molecule type" value="Genomic_DNA"/>
</dbReference>
<keyword evidence="3" id="KW-1185">Reference proteome</keyword>